<sequence>MFVFQKPKNILLYRDELSFRSGTIYVSGKQIWLLLDSRLIFYDRDYGGFCRFFAPKGLCNIAQGCREATTLGKRNPTQHNPNGVA</sequence>
<gene>
    <name evidence="1" type="ORF">BECKDK2373C_GA0170839_100310</name>
</gene>
<reference evidence="1" key="1">
    <citation type="submission" date="2019-02" db="EMBL/GenBank/DDBJ databases">
        <authorList>
            <person name="Gruber-Vodicka R. H."/>
            <person name="Seah K. B. B."/>
        </authorList>
    </citation>
    <scope>NUCLEOTIDE SEQUENCE</scope>
    <source>
        <strain evidence="1">BECK_DK161</strain>
    </source>
</reference>
<dbReference type="EMBL" id="CAADEY010000003">
    <property type="protein sequence ID" value="VFJ42995.1"/>
    <property type="molecule type" value="Genomic_DNA"/>
</dbReference>
<protein>
    <submittedName>
        <fullName evidence="1">Uncharacterized protein</fullName>
    </submittedName>
</protein>
<organism evidence="1">
    <name type="scientific">Candidatus Kentrum sp. DK</name>
    <dbReference type="NCBI Taxonomy" id="2126562"/>
    <lineage>
        <taxon>Bacteria</taxon>
        <taxon>Pseudomonadati</taxon>
        <taxon>Pseudomonadota</taxon>
        <taxon>Gammaproteobacteria</taxon>
        <taxon>Candidatus Kentrum</taxon>
    </lineage>
</organism>
<name>A0A450RVE8_9GAMM</name>
<proteinExistence type="predicted"/>
<accession>A0A450RVE8</accession>
<dbReference type="AlphaFoldDB" id="A0A450RVE8"/>
<evidence type="ECO:0000313" key="1">
    <source>
        <dbReference type="EMBL" id="VFJ42995.1"/>
    </source>
</evidence>